<dbReference type="Pfam" id="PF00005">
    <property type="entry name" value="ABC_tran"/>
    <property type="match status" value="1"/>
</dbReference>
<evidence type="ECO:0000259" key="8">
    <source>
        <dbReference type="PROSITE" id="PS50893"/>
    </source>
</evidence>
<dbReference type="PANTHER" id="PTHR43297:SF2">
    <property type="entry name" value="DIPEPTIDE TRANSPORT ATP-BINDING PROTEIN DPPD"/>
    <property type="match status" value="1"/>
</dbReference>
<evidence type="ECO:0000256" key="6">
    <source>
        <dbReference type="ARBA" id="ARBA00022840"/>
    </source>
</evidence>
<dbReference type="SMART" id="SM00382">
    <property type="entry name" value="AAA"/>
    <property type="match status" value="1"/>
</dbReference>
<evidence type="ECO:0000256" key="2">
    <source>
        <dbReference type="ARBA" id="ARBA00005417"/>
    </source>
</evidence>
<dbReference type="CDD" id="cd03257">
    <property type="entry name" value="ABC_NikE_OppD_transporters"/>
    <property type="match status" value="1"/>
</dbReference>
<dbReference type="PROSITE" id="PS50893">
    <property type="entry name" value="ABC_TRANSPORTER_2"/>
    <property type="match status" value="1"/>
</dbReference>
<dbReference type="InterPro" id="IPR027417">
    <property type="entry name" value="P-loop_NTPase"/>
</dbReference>
<gene>
    <name evidence="9" type="ORF">ACFOGH_14320</name>
</gene>
<keyword evidence="3" id="KW-0813">Transport</keyword>
<dbReference type="InterPro" id="IPR003439">
    <property type="entry name" value="ABC_transporter-like_ATP-bd"/>
</dbReference>
<evidence type="ECO:0000313" key="10">
    <source>
        <dbReference type="Proteomes" id="UP001595547"/>
    </source>
</evidence>
<dbReference type="RefSeq" id="WP_380073755.1">
    <property type="nucleotide sequence ID" value="NZ_JBHRTO010000001.1"/>
</dbReference>
<dbReference type="Proteomes" id="UP001595547">
    <property type="component" value="Unassembled WGS sequence"/>
</dbReference>
<proteinExistence type="inferred from homology"/>
<accession>A0ABV7J4D1</accession>
<evidence type="ECO:0000256" key="3">
    <source>
        <dbReference type="ARBA" id="ARBA00022448"/>
    </source>
</evidence>
<dbReference type="Gene3D" id="3.40.50.300">
    <property type="entry name" value="P-loop containing nucleotide triphosphate hydrolases"/>
    <property type="match status" value="1"/>
</dbReference>
<reference evidence="10" key="1">
    <citation type="journal article" date="2019" name="Int. J. Syst. Evol. Microbiol.">
        <title>The Global Catalogue of Microorganisms (GCM) 10K type strain sequencing project: providing services to taxonomists for standard genome sequencing and annotation.</title>
        <authorList>
            <consortium name="The Broad Institute Genomics Platform"/>
            <consortium name="The Broad Institute Genome Sequencing Center for Infectious Disease"/>
            <person name="Wu L."/>
            <person name="Ma J."/>
        </authorList>
    </citation>
    <scope>NUCLEOTIDE SEQUENCE [LARGE SCALE GENOMIC DNA]</scope>
    <source>
        <strain evidence="10">KCTC 52039</strain>
    </source>
</reference>
<name>A0ABV7J4D1_9RHOB</name>
<dbReference type="PANTHER" id="PTHR43297">
    <property type="entry name" value="OLIGOPEPTIDE TRANSPORT ATP-BINDING PROTEIN APPD"/>
    <property type="match status" value="1"/>
</dbReference>
<comment type="similarity">
    <text evidence="2">Belongs to the ABC transporter superfamily.</text>
</comment>
<dbReference type="NCBIfam" id="TIGR01727">
    <property type="entry name" value="oligo_HPY"/>
    <property type="match status" value="1"/>
</dbReference>
<dbReference type="InterPro" id="IPR013563">
    <property type="entry name" value="Oligopep_ABC_C"/>
</dbReference>
<dbReference type="InterPro" id="IPR050388">
    <property type="entry name" value="ABC_Ni/Peptide_Import"/>
</dbReference>
<dbReference type="SUPFAM" id="SSF52540">
    <property type="entry name" value="P-loop containing nucleoside triphosphate hydrolases"/>
    <property type="match status" value="1"/>
</dbReference>
<keyword evidence="6 9" id="KW-0067">ATP-binding</keyword>
<keyword evidence="4" id="KW-1003">Cell membrane</keyword>
<keyword evidence="7" id="KW-0472">Membrane</keyword>
<evidence type="ECO:0000256" key="1">
    <source>
        <dbReference type="ARBA" id="ARBA00004417"/>
    </source>
</evidence>
<evidence type="ECO:0000256" key="5">
    <source>
        <dbReference type="ARBA" id="ARBA00022741"/>
    </source>
</evidence>
<dbReference type="EMBL" id="JBHRTO010000001">
    <property type="protein sequence ID" value="MFC3182174.1"/>
    <property type="molecule type" value="Genomic_DNA"/>
</dbReference>
<sequence>MTQPLLEIDALNVTYTDHGKLAALRGASLTARAGEVIGIVGESGCGKSTLAASVINLLPQAAQVTSGAVRYKGADILTLPPEAQRSLRGQDIAMIFQDPMTAFNPVLTIGAQLLDFQHASPASRAEKLARARTLLSRVGMPDPDLTLRRYPHQLSGGMRQRVAIAAALLMNPTILVADEPTTALDVTMEAQIIHLLRDLRRDYQGAILVITHHLGVVAELCDRVYVMYAGEVVEEALVDDLFHAPRHPYTQALIACDPGHFTDATPILPTIPGRLPDLRNPPTGCAFAARCPLAEPICANPPPRVEISPTQTALCHKAGGRP</sequence>
<dbReference type="GO" id="GO:0005524">
    <property type="term" value="F:ATP binding"/>
    <property type="evidence" value="ECO:0007669"/>
    <property type="project" value="UniProtKB-KW"/>
</dbReference>
<evidence type="ECO:0000256" key="4">
    <source>
        <dbReference type="ARBA" id="ARBA00022475"/>
    </source>
</evidence>
<keyword evidence="10" id="KW-1185">Reference proteome</keyword>
<dbReference type="Pfam" id="PF08352">
    <property type="entry name" value="oligo_HPY"/>
    <property type="match status" value="1"/>
</dbReference>
<comment type="caution">
    <text evidence="9">The sequence shown here is derived from an EMBL/GenBank/DDBJ whole genome shotgun (WGS) entry which is preliminary data.</text>
</comment>
<dbReference type="InterPro" id="IPR003593">
    <property type="entry name" value="AAA+_ATPase"/>
</dbReference>
<dbReference type="InterPro" id="IPR017871">
    <property type="entry name" value="ABC_transporter-like_CS"/>
</dbReference>
<organism evidence="9 10">
    <name type="scientific">Cypionkella sinensis</name>
    <dbReference type="NCBI Taxonomy" id="1756043"/>
    <lineage>
        <taxon>Bacteria</taxon>
        <taxon>Pseudomonadati</taxon>
        <taxon>Pseudomonadota</taxon>
        <taxon>Alphaproteobacteria</taxon>
        <taxon>Rhodobacterales</taxon>
        <taxon>Paracoccaceae</taxon>
        <taxon>Cypionkella</taxon>
    </lineage>
</organism>
<evidence type="ECO:0000256" key="7">
    <source>
        <dbReference type="ARBA" id="ARBA00023136"/>
    </source>
</evidence>
<keyword evidence="5" id="KW-0547">Nucleotide-binding</keyword>
<dbReference type="PROSITE" id="PS00211">
    <property type="entry name" value="ABC_TRANSPORTER_1"/>
    <property type="match status" value="1"/>
</dbReference>
<evidence type="ECO:0000313" key="9">
    <source>
        <dbReference type="EMBL" id="MFC3182174.1"/>
    </source>
</evidence>
<protein>
    <submittedName>
        <fullName evidence="9">ABC transporter ATP-binding protein</fullName>
    </submittedName>
</protein>
<feature type="domain" description="ABC transporter" evidence="8">
    <location>
        <begin position="8"/>
        <end position="254"/>
    </location>
</feature>
<comment type="subcellular location">
    <subcellularLocation>
        <location evidence="1">Cell inner membrane</location>
        <topology evidence="1">Peripheral membrane protein</topology>
    </subcellularLocation>
</comment>